<organism evidence="6 7">
    <name type="scientific">Anolis carolinensis</name>
    <name type="common">Green anole</name>
    <name type="synonym">American chameleon</name>
    <dbReference type="NCBI Taxonomy" id="28377"/>
    <lineage>
        <taxon>Eukaryota</taxon>
        <taxon>Metazoa</taxon>
        <taxon>Chordata</taxon>
        <taxon>Craniata</taxon>
        <taxon>Vertebrata</taxon>
        <taxon>Euteleostomi</taxon>
        <taxon>Lepidosauria</taxon>
        <taxon>Squamata</taxon>
        <taxon>Bifurcata</taxon>
        <taxon>Unidentata</taxon>
        <taxon>Episquamata</taxon>
        <taxon>Toxicofera</taxon>
        <taxon>Iguania</taxon>
        <taxon>Dactyloidae</taxon>
        <taxon>Anolis</taxon>
    </lineage>
</organism>
<dbReference type="GO" id="GO:0016064">
    <property type="term" value="P:immunoglobulin mediated immune response"/>
    <property type="evidence" value="ECO:0000318"/>
    <property type="project" value="GO_Central"/>
</dbReference>
<reference evidence="6" key="3">
    <citation type="submission" date="2025-09" db="UniProtKB">
        <authorList>
            <consortium name="Ensembl"/>
        </authorList>
    </citation>
    <scope>IDENTIFICATION</scope>
</reference>
<dbReference type="InterPro" id="IPR003599">
    <property type="entry name" value="Ig_sub"/>
</dbReference>
<dbReference type="Gene3D" id="2.60.40.10">
    <property type="entry name" value="Immunoglobulins"/>
    <property type="match status" value="1"/>
</dbReference>
<dbReference type="Ensembl" id="ENSACAT00000051536.1">
    <property type="protein sequence ID" value="ENSACAP00000040357.1"/>
    <property type="gene ID" value="ENSACAG00000035661.1"/>
</dbReference>
<dbReference type="InterPro" id="IPR036179">
    <property type="entry name" value="Ig-like_dom_sf"/>
</dbReference>
<evidence type="ECO:0000256" key="4">
    <source>
        <dbReference type="SAM" id="SignalP"/>
    </source>
</evidence>
<dbReference type="InParanoid" id="A0A803TYR7"/>
<dbReference type="InterPro" id="IPR050199">
    <property type="entry name" value="IgHV"/>
</dbReference>
<evidence type="ECO:0000256" key="2">
    <source>
        <dbReference type="ARBA" id="ARBA00023130"/>
    </source>
</evidence>
<evidence type="ECO:0000256" key="1">
    <source>
        <dbReference type="ARBA" id="ARBA00022859"/>
    </source>
</evidence>
<dbReference type="Pfam" id="PF07686">
    <property type="entry name" value="V-set"/>
    <property type="match status" value="1"/>
</dbReference>
<keyword evidence="2" id="KW-1064">Adaptive immunity</keyword>
<dbReference type="SUPFAM" id="SSF48726">
    <property type="entry name" value="Immunoglobulin"/>
    <property type="match status" value="1"/>
</dbReference>
<reference evidence="6" key="1">
    <citation type="submission" date="2009-12" db="EMBL/GenBank/DDBJ databases">
        <title>The Genome Sequence of Anolis carolinensis (Green Anole Lizard).</title>
        <authorList>
            <consortium name="The Genome Sequencing Platform"/>
            <person name="Di Palma F."/>
            <person name="Alfoldi J."/>
            <person name="Heiman D."/>
            <person name="Young S."/>
            <person name="Grabherr M."/>
            <person name="Johnson J."/>
            <person name="Lander E.S."/>
            <person name="Lindblad-Toh K."/>
        </authorList>
    </citation>
    <scope>NUCLEOTIDE SEQUENCE [LARGE SCALE GENOMIC DNA]</scope>
    <source>
        <strain evidence="6">JBL SC #1</strain>
    </source>
</reference>
<dbReference type="GeneTree" id="ENSGT01050000244936"/>
<proteinExistence type="predicted"/>
<dbReference type="SMART" id="SM00409">
    <property type="entry name" value="IG"/>
    <property type="match status" value="1"/>
</dbReference>
<feature type="domain" description="Ig-like" evidence="5">
    <location>
        <begin position="15"/>
        <end position="127"/>
    </location>
</feature>
<dbReference type="InterPro" id="IPR013106">
    <property type="entry name" value="Ig_V-set"/>
</dbReference>
<evidence type="ECO:0000313" key="6">
    <source>
        <dbReference type="Ensembl" id="ENSACAP00000040357.1"/>
    </source>
</evidence>
<keyword evidence="1" id="KW-0391">Immunity</keyword>
<protein>
    <recommendedName>
        <fullName evidence="5">Ig-like domain-containing protein</fullName>
    </recommendedName>
</protein>
<accession>A0A803TYR7</accession>
<dbReference type="PROSITE" id="PS50835">
    <property type="entry name" value="IG_LIKE"/>
    <property type="match status" value="1"/>
</dbReference>
<dbReference type="FunFam" id="2.60.40.10:FF:002198">
    <property type="entry name" value="Immunoglobulin heavy variable 5-2"/>
    <property type="match status" value="1"/>
</dbReference>
<dbReference type="GO" id="GO:0019814">
    <property type="term" value="C:immunoglobulin complex"/>
    <property type="evidence" value="ECO:0007669"/>
    <property type="project" value="UniProtKB-KW"/>
</dbReference>
<keyword evidence="3" id="KW-1280">Immunoglobulin</keyword>
<sequence length="149" mass="16713">CEIAHVCLLFTGCLSQVSLAEKGREGIITPGTSLRLSCKASGFTFTDYEMYWFRQARGKGLEWVAKVNSAYIYYSNAVRGRFIISRDNTNSLLYLQMNSLKPEDTAVYYCARDTVRKGDVEPSKNLPSSAQSFYFDSSLLCLKKGVVSQ</sequence>
<dbReference type="PANTHER" id="PTHR23266">
    <property type="entry name" value="IMMUNOGLOBULIN HEAVY CHAIN"/>
    <property type="match status" value="1"/>
</dbReference>
<dbReference type="GO" id="GO:0003823">
    <property type="term" value="F:antigen binding"/>
    <property type="evidence" value="ECO:0000318"/>
    <property type="project" value="GO_Central"/>
</dbReference>
<dbReference type="Proteomes" id="UP000001646">
    <property type="component" value="Unplaced"/>
</dbReference>
<keyword evidence="7" id="KW-1185">Reference proteome</keyword>
<evidence type="ECO:0000259" key="5">
    <source>
        <dbReference type="PROSITE" id="PS50835"/>
    </source>
</evidence>
<dbReference type="GO" id="GO:0005576">
    <property type="term" value="C:extracellular region"/>
    <property type="evidence" value="ECO:0007669"/>
    <property type="project" value="UniProtKB-ARBA"/>
</dbReference>
<dbReference type="InterPro" id="IPR007110">
    <property type="entry name" value="Ig-like_dom"/>
</dbReference>
<dbReference type="InterPro" id="IPR013783">
    <property type="entry name" value="Ig-like_fold"/>
</dbReference>
<evidence type="ECO:0000313" key="7">
    <source>
        <dbReference type="Proteomes" id="UP000001646"/>
    </source>
</evidence>
<dbReference type="SMART" id="SM00406">
    <property type="entry name" value="IGv"/>
    <property type="match status" value="1"/>
</dbReference>
<feature type="signal peptide" evidence="4">
    <location>
        <begin position="1"/>
        <end position="20"/>
    </location>
</feature>
<dbReference type="AlphaFoldDB" id="A0A803TYR7"/>
<evidence type="ECO:0000256" key="3">
    <source>
        <dbReference type="ARBA" id="ARBA00043265"/>
    </source>
</evidence>
<keyword evidence="4" id="KW-0732">Signal</keyword>
<feature type="chain" id="PRO_5032965140" description="Ig-like domain-containing protein" evidence="4">
    <location>
        <begin position="21"/>
        <end position="149"/>
    </location>
</feature>
<name>A0A803TYR7_ANOCA</name>
<reference evidence="6" key="2">
    <citation type="submission" date="2025-08" db="UniProtKB">
        <authorList>
            <consortium name="Ensembl"/>
        </authorList>
    </citation>
    <scope>IDENTIFICATION</scope>
</reference>